<evidence type="ECO:0000313" key="2">
    <source>
        <dbReference type="EMBL" id="OYQ14804.1"/>
    </source>
</evidence>
<name>A0AAP7ZQS2_RALSL</name>
<feature type="transmembrane region" description="Helical" evidence="1">
    <location>
        <begin position="55"/>
        <end position="74"/>
    </location>
</feature>
<gene>
    <name evidence="2" type="ORF">B7R77_17165</name>
</gene>
<evidence type="ECO:0000313" key="3">
    <source>
        <dbReference type="Proteomes" id="UP000216164"/>
    </source>
</evidence>
<reference evidence="2 3" key="1">
    <citation type="submission" date="2017-04" db="EMBL/GenBank/DDBJ databases">
        <title>Genome Announcement: Closed genomes of Ralstonia solanacearum strains K60, UW551, and UW700.</title>
        <authorList>
            <person name="Hayes M."/>
            <person name="Macintyre A.M."/>
            <person name="Allen C."/>
        </authorList>
    </citation>
    <scope>NUCLEOTIDE SEQUENCE [LARGE SCALE GENOMIC DNA]</scope>
    <source>
        <strain evidence="2 3">UW25</strain>
    </source>
</reference>
<dbReference type="EMBL" id="NCTK01000001">
    <property type="protein sequence ID" value="OYQ14804.1"/>
    <property type="molecule type" value="Genomic_DNA"/>
</dbReference>
<dbReference type="AlphaFoldDB" id="A0AAP7ZQS2"/>
<sequence>MEGAMADVVDDSEEKSRRNLVALSSTVLATTYLQPKLADKGKLLGFIDAVDVNPIRVWTLITIALCYFAFRYWYSSGRAKTWSEWIGHRDTCVKNMFLKRMERHGLRYWNDNTPSHFMQFESISTPMDQRATGLRASLVSDDVSINPRSTYVHISLFGPMDMTLGHITCTFNLTDWRSKVFQNFTVAKSALLCNATHELFIPFTLFGIALAVCVAELIRL</sequence>
<evidence type="ECO:0000256" key="1">
    <source>
        <dbReference type="SAM" id="Phobius"/>
    </source>
</evidence>
<keyword evidence="1" id="KW-1133">Transmembrane helix</keyword>
<accession>A0AAP7ZQS2</accession>
<organism evidence="2 3">
    <name type="scientific">Ralstonia solanacearum K60</name>
    <dbReference type="NCBI Taxonomy" id="1091042"/>
    <lineage>
        <taxon>Bacteria</taxon>
        <taxon>Pseudomonadati</taxon>
        <taxon>Pseudomonadota</taxon>
        <taxon>Betaproteobacteria</taxon>
        <taxon>Burkholderiales</taxon>
        <taxon>Burkholderiaceae</taxon>
        <taxon>Ralstonia</taxon>
        <taxon>Ralstonia solanacearum species complex</taxon>
    </lineage>
</organism>
<keyword evidence="1" id="KW-0472">Membrane</keyword>
<keyword evidence="1" id="KW-0812">Transmembrane</keyword>
<dbReference type="Proteomes" id="UP000216164">
    <property type="component" value="Unassembled WGS sequence"/>
</dbReference>
<comment type="caution">
    <text evidence="2">The sequence shown here is derived from an EMBL/GenBank/DDBJ whole genome shotgun (WGS) entry which is preliminary data.</text>
</comment>
<proteinExistence type="predicted"/>
<evidence type="ECO:0008006" key="4">
    <source>
        <dbReference type="Google" id="ProtNLM"/>
    </source>
</evidence>
<feature type="transmembrane region" description="Helical" evidence="1">
    <location>
        <begin position="199"/>
        <end position="218"/>
    </location>
</feature>
<protein>
    <recommendedName>
        <fullName evidence="4">Transmembrane protein</fullName>
    </recommendedName>
</protein>